<dbReference type="RefSeq" id="WP_229974206.1">
    <property type="nucleotide sequence ID" value="NZ_CP087133.1"/>
</dbReference>
<dbReference type="EMBL" id="JAWXVH010000011">
    <property type="protein sequence ID" value="MDX6187245.1"/>
    <property type="molecule type" value="Genomic_DNA"/>
</dbReference>
<dbReference type="EMBL" id="JAWXVG010000010">
    <property type="protein sequence ID" value="MDX6183794.1"/>
    <property type="molecule type" value="Genomic_DNA"/>
</dbReference>
<proteinExistence type="predicted"/>
<evidence type="ECO:0000313" key="4">
    <source>
        <dbReference type="Proteomes" id="UP001278738"/>
    </source>
</evidence>
<reference evidence="2 4" key="1">
    <citation type="submission" date="2023-11" db="EMBL/GenBank/DDBJ databases">
        <title>Unpublished Manusciprt.</title>
        <authorList>
            <person name="Saticioglu I.B."/>
            <person name="Ay H."/>
            <person name="Ajmi N."/>
            <person name="Altun S."/>
            <person name="Duman M."/>
        </authorList>
    </citation>
    <scope>NUCLEOTIDE SEQUENCE</scope>
    <source>
        <strain evidence="1 4">Fl-33</strain>
        <strain evidence="2">Fl-77</strain>
    </source>
</reference>
<evidence type="ECO:0000313" key="3">
    <source>
        <dbReference type="Proteomes" id="UP001270053"/>
    </source>
</evidence>
<dbReference type="Proteomes" id="UP001270053">
    <property type="component" value="Unassembled WGS sequence"/>
</dbReference>
<dbReference type="AlphaFoldDB" id="A0AAJ2VZ70"/>
<comment type="caution">
    <text evidence="2">The sequence shown here is derived from an EMBL/GenBank/DDBJ whole genome shotgun (WGS) entry which is preliminary data.</text>
</comment>
<name>A0AAJ2VZ70_9FLAO</name>
<evidence type="ECO:0000313" key="2">
    <source>
        <dbReference type="EMBL" id="MDX6187245.1"/>
    </source>
</evidence>
<keyword evidence="4" id="KW-1185">Reference proteome</keyword>
<sequence>MKLKYILIPVITLLLCSFIKLQHQDKKIDTTEFSETCMKISNEYKTQNEHGNVFNNKTKKFLSLPEFSKILKNISKYDVDKNTKYKVEQNHLGKIERTIWKNSTKKSNLLSIKKLTFETIIEQEFNGEKIKNKFTIIDYHIIRNKTPKKIYLRIMENEFEEVTIEDTKYTGVFESRLLGIDEAKEEFDELLSKK</sequence>
<organism evidence="2 3">
    <name type="scientific">Flavobacterium flavipigmentatum</name>
    <dbReference type="NCBI Taxonomy" id="2893884"/>
    <lineage>
        <taxon>Bacteria</taxon>
        <taxon>Pseudomonadati</taxon>
        <taxon>Bacteroidota</taxon>
        <taxon>Flavobacteriia</taxon>
        <taxon>Flavobacteriales</taxon>
        <taxon>Flavobacteriaceae</taxon>
        <taxon>Flavobacterium</taxon>
    </lineage>
</organism>
<accession>A0AAJ2VZ70</accession>
<protein>
    <submittedName>
        <fullName evidence="2">Uncharacterized protein</fullName>
    </submittedName>
</protein>
<dbReference type="Proteomes" id="UP001278738">
    <property type="component" value="Unassembled WGS sequence"/>
</dbReference>
<gene>
    <name evidence="1" type="ORF">SGQ18_16650</name>
    <name evidence="2" type="ORF">SGQ44_15885</name>
</gene>
<evidence type="ECO:0000313" key="1">
    <source>
        <dbReference type="EMBL" id="MDX6183794.1"/>
    </source>
</evidence>